<protein>
    <recommendedName>
        <fullName evidence="4">Big-1 domain-containing protein</fullName>
    </recommendedName>
</protein>
<dbReference type="InterPro" id="IPR013783">
    <property type="entry name" value="Ig-like_fold"/>
</dbReference>
<evidence type="ECO:0000313" key="3">
    <source>
        <dbReference type="Proteomes" id="UP000193431"/>
    </source>
</evidence>
<dbReference type="InterPro" id="IPR008964">
    <property type="entry name" value="Invasin/intimin_cell_adhesion"/>
</dbReference>
<dbReference type="RefSeq" id="WP_085766094.1">
    <property type="nucleotide sequence ID" value="NZ_CP019344.1"/>
</dbReference>
<evidence type="ECO:0000313" key="2">
    <source>
        <dbReference type="EMBL" id="ARN77287.1"/>
    </source>
</evidence>
<evidence type="ECO:0008006" key="4">
    <source>
        <dbReference type="Google" id="ProtNLM"/>
    </source>
</evidence>
<accession>A0A1W6MI92</accession>
<name>A0A1W6MI92_9FLAO</name>
<dbReference type="OrthoDB" id="581140at2"/>
<gene>
    <name evidence="2" type="ORF">BST97_04430</name>
</gene>
<feature type="signal peptide" evidence="1">
    <location>
        <begin position="1"/>
        <end position="25"/>
    </location>
</feature>
<evidence type="ECO:0000256" key="1">
    <source>
        <dbReference type="SAM" id="SignalP"/>
    </source>
</evidence>
<feature type="chain" id="PRO_5012032039" description="Big-1 domain-containing protein" evidence="1">
    <location>
        <begin position="26"/>
        <end position="219"/>
    </location>
</feature>
<proteinExistence type="predicted"/>
<dbReference type="Proteomes" id="UP000193431">
    <property type="component" value="Chromosome"/>
</dbReference>
<dbReference type="STRING" id="331648.BST97_04430"/>
<sequence length="219" mass="23378">MKTTIYYKSLIAACICILFTTNLVANSKNFDSTPDLDLSQFIAISSVGDILGHEGKVGVSLFNYRGVPLSGITVKLVANGNKATLTNISGKTDKNGSFTSSLFSKVMTVVKVTAVIDIDGDGKAETSMDKTISISFINSIASHTGVGINTDTPDDSAVLHINSSDRGVLIPRVALLGCSDRVTILDPALSLLVFNTNPSDSLKVGYVYFNGTDWVNFYY</sequence>
<dbReference type="SUPFAM" id="SSF49373">
    <property type="entry name" value="Invasin/intimin cell-adhesion fragments"/>
    <property type="match status" value="1"/>
</dbReference>
<reference evidence="2 3" key="1">
    <citation type="submission" date="2016-11" db="EMBL/GenBank/DDBJ databases">
        <title>Trade-off between light-utilization and light-protection in marine flavobacteria.</title>
        <authorList>
            <person name="Kumagai Y."/>
        </authorList>
    </citation>
    <scope>NUCLEOTIDE SEQUENCE [LARGE SCALE GENOMIC DNA]</scope>
    <source>
        <strain evidence="2 3">JCM 13191</strain>
    </source>
</reference>
<keyword evidence="1" id="KW-0732">Signal</keyword>
<dbReference type="EMBL" id="CP019344">
    <property type="protein sequence ID" value="ARN77287.1"/>
    <property type="molecule type" value="Genomic_DNA"/>
</dbReference>
<keyword evidence="3" id="KW-1185">Reference proteome</keyword>
<organism evidence="2 3">
    <name type="scientific">Nonlabens spongiae</name>
    <dbReference type="NCBI Taxonomy" id="331648"/>
    <lineage>
        <taxon>Bacteria</taxon>
        <taxon>Pseudomonadati</taxon>
        <taxon>Bacteroidota</taxon>
        <taxon>Flavobacteriia</taxon>
        <taxon>Flavobacteriales</taxon>
        <taxon>Flavobacteriaceae</taxon>
        <taxon>Nonlabens</taxon>
    </lineage>
</organism>
<dbReference type="Gene3D" id="2.60.40.10">
    <property type="entry name" value="Immunoglobulins"/>
    <property type="match status" value="1"/>
</dbReference>
<dbReference type="AlphaFoldDB" id="A0A1W6MI92"/>